<feature type="region of interest" description="Disordered" evidence="1">
    <location>
        <begin position="165"/>
        <end position="184"/>
    </location>
</feature>
<proteinExistence type="predicted"/>
<organism evidence="3 4">
    <name type="scientific">Wickerhamomyces mucosus</name>
    <dbReference type="NCBI Taxonomy" id="1378264"/>
    <lineage>
        <taxon>Eukaryota</taxon>
        <taxon>Fungi</taxon>
        <taxon>Dikarya</taxon>
        <taxon>Ascomycota</taxon>
        <taxon>Saccharomycotina</taxon>
        <taxon>Saccharomycetes</taxon>
        <taxon>Phaffomycetales</taxon>
        <taxon>Wickerhamomycetaceae</taxon>
        <taxon>Wickerhamomyces</taxon>
    </lineage>
</organism>
<evidence type="ECO:0000313" key="4">
    <source>
        <dbReference type="Proteomes" id="UP000769528"/>
    </source>
</evidence>
<protein>
    <recommendedName>
        <fullName evidence="5">[PSI+] induction protein 2</fullName>
    </recommendedName>
</protein>
<dbReference type="Proteomes" id="UP000769528">
    <property type="component" value="Unassembled WGS sequence"/>
</dbReference>
<reference evidence="3" key="2">
    <citation type="submission" date="2021-01" db="EMBL/GenBank/DDBJ databases">
        <authorList>
            <person name="Schikora-Tamarit M.A."/>
        </authorList>
    </citation>
    <scope>NUCLEOTIDE SEQUENCE</scope>
    <source>
        <strain evidence="3">CBS6341</strain>
    </source>
</reference>
<dbReference type="AlphaFoldDB" id="A0A9P8TAG5"/>
<name>A0A9P8TAG5_9ASCO</name>
<accession>A0A9P8TAG5</accession>
<dbReference type="GO" id="GO:0005935">
    <property type="term" value="C:cellular bud neck"/>
    <property type="evidence" value="ECO:0007669"/>
    <property type="project" value="TreeGrafter"/>
</dbReference>
<gene>
    <name evidence="3" type="ORF">WICMUC_004259</name>
</gene>
<evidence type="ECO:0000256" key="1">
    <source>
        <dbReference type="SAM" id="MobiDB-lite"/>
    </source>
</evidence>
<feature type="compositionally biased region" description="Low complexity" evidence="1">
    <location>
        <begin position="165"/>
        <end position="174"/>
    </location>
</feature>
<keyword evidence="2" id="KW-0812">Transmembrane</keyword>
<evidence type="ECO:0000256" key="2">
    <source>
        <dbReference type="SAM" id="Phobius"/>
    </source>
</evidence>
<keyword evidence="4" id="KW-1185">Reference proteome</keyword>
<feature type="transmembrane region" description="Helical" evidence="2">
    <location>
        <begin position="44"/>
        <end position="65"/>
    </location>
</feature>
<dbReference type="OrthoDB" id="3980401at2759"/>
<reference evidence="3" key="1">
    <citation type="journal article" date="2021" name="Open Biol.">
        <title>Shared evolutionary footprints suggest mitochondrial oxidative damage underlies multiple complex I losses in fungi.</title>
        <authorList>
            <person name="Schikora-Tamarit M.A."/>
            <person name="Marcet-Houben M."/>
            <person name="Nosek J."/>
            <person name="Gabaldon T."/>
        </authorList>
    </citation>
    <scope>NUCLEOTIDE SEQUENCE</scope>
    <source>
        <strain evidence="3">CBS6341</strain>
    </source>
</reference>
<keyword evidence="2" id="KW-1133">Transmembrane helix</keyword>
<dbReference type="GO" id="GO:0005886">
    <property type="term" value="C:plasma membrane"/>
    <property type="evidence" value="ECO:0007669"/>
    <property type="project" value="TreeGrafter"/>
</dbReference>
<dbReference type="PANTHER" id="PTHR40018">
    <property type="entry name" value="[PSI+] INDUCTION PROTEIN 2"/>
    <property type="match status" value="1"/>
</dbReference>
<keyword evidence="2" id="KW-0472">Membrane</keyword>
<evidence type="ECO:0008006" key="5">
    <source>
        <dbReference type="Google" id="ProtNLM"/>
    </source>
</evidence>
<evidence type="ECO:0000313" key="3">
    <source>
        <dbReference type="EMBL" id="KAH3672423.1"/>
    </source>
</evidence>
<dbReference type="EMBL" id="JAEUBF010001150">
    <property type="protein sequence ID" value="KAH3672423.1"/>
    <property type="molecule type" value="Genomic_DNA"/>
</dbReference>
<dbReference type="PANTHER" id="PTHR40018:SF1">
    <property type="entry name" value="[PSI+] INDUCTION PROTEIN 2"/>
    <property type="match status" value="1"/>
</dbReference>
<dbReference type="InterPro" id="IPR037504">
    <property type="entry name" value="PSI_induc_2"/>
</dbReference>
<comment type="caution">
    <text evidence="3">The sequence shown here is derived from an EMBL/GenBank/DDBJ whole genome shotgun (WGS) entry which is preliminary data.</text>
</comment>
<sequence>MLIPETSSICPKEIYSQLIPRSLTSTAESFKHWNTCMDNKVCKIVAIVGIVLAAIVVISLIGVLLRLVCCGAKGFLELCCCCCSCCANVAESSNQNHHYNNNRMNDIPPQQKSAYDNPFMYPPKQEPMHYNNVGWNQGNYTPVQQPHYGPGIVSDEEKFDNHTSYNPNNYNLNNETHHGYRGYN</sequence>